<proteinExistence type="predicted"/>
<protein>
    <submittedName>
        <fullName evidence="2">Uncharacterized protein</fullName>
    </submittedName>
</protein>
<dbReference type="AlphaFoldDB" id="A0A0A9FKL6"/>
<evidence type="ECO:0000256" key="1">
    <source>
        <dbReference type="SAM" id="Phobius"/>
    </source>
</evidence>
<reference evidence="2" key="1">
    <citation type="submission" date="2014-09" db="EMBL/GenBank/DDBJ databases">
        <authorList>
            <person name="Magalhaes I.L.F."/>
            <person name="Oliveira U."/>
            <person name="Santos F.R."/>
            <person name="Vidigal T.H.D.A."/>
            <person name="Brescovit A.D."/>
            <person name="Santos A.J."/>
        </authorList>
    </citation>
    <scope>NUCLEOTIDE SEQUENCE</scope>
    <source>
        <tissue evidence="2">Shoot tissue taken approximately 20 cm above the soil surface</tissue>
    </source>
</reference>
<organism evidence="2">
    <name type="scientific">Arundo donax</name>
    <name type="common">Giant reed</name>
    <name type="synonym">Donax arundinaceus</name>
    <dbReference type="NCBI Taxonomy" id="35708"/>
    <lineage>
        <taxon>Eukaryota</taxon>
        <taxon>Viridiplantae</taxon>
        <taxon>Streptophyta</taxon>
        <taxon>Embryophyta</taxon>
        <taxon>Tracheophyta</taxon>
        <taxon>Spermatophyta</taxon>
        <taxon>Magnoliopsida</taxon>
        <taxon>Liliopsida</taxon>
        <taxon>Poales</taxon>
        <taxon>Poaceae</taxon>
        <taxon>PACMAD clade</taxon>
        <taxon>Arundinoideae</taxon>
        <taxon>Arundineae</taxon>
        <taxon>Arundo</taxon>
    </lineage>
</organism>
<evidence type="ECO:0000313" key="2">
    <source>
        <dbReference type="EMBL" id="JAE11774.1"/>
    </source>
</evidence>
<name>A0A0A9FKL6_ARUDO</name>
<dbReference type="EMBL" id="GBRH01186122">
    <property type="protein sequence ID" value="JAE11774.1"/>
    <property type="molecule type" value="Transcribed_RNA"/>
</dbReference>
<feature type="transmembrane region" description="Helical" evidence="1">
    <location>
        <begin position="20"/>
        <end position="43"/>
    </location>
</feature>
<keyword evidence="1" id="KW-1133">Transmembrane helix</keyword>
<accession>A0A0A9FKL6</accession>
<keyword evidence="1" id="KW-0472">Membrane</keyword>
<keyword evidence="1" id="KW-0812">Transmembrane</keyword>
<reference evidence="2" key="2">
    <citation type="journal article" date="2015" name="Data Brief">
        <title>Shoot transcriptome of the giant reed, Arundo donax.</title>
        <authorList>
            <person name="Barrero R.A."/>
            <person name="Guerrero F.D."/>
            <person name="Moolhuijzen P."/>
            <person name="Goolsby J.A."/>
            <person name="Tidwell J."/>
            <person name="Bellgard S.E."/>
            <person name="Bellgard M.I."/>
        </authorList>
    </citation>
    <scope>NUCLEOTIDE SEQUENCE</scope>
    <source>
        <tissue evidence="2">Shoot tissue taken approximately 20 cm above the soil surface</tissue>
    </source>
</reference>
<sequence>MWLPVLYTMLLCCVLDERCFTIGMYGILLVVFFQHITYVLFIWCMKLPSCPGSNY</sequence>